<feature type="transmembrane region" description="Helical" evidence="7">
    <location>
        <begin position="124"/>
        <end position="145"/>
    </location>
</feature>
<dbReference type="EMBL" id="POTW01000006">
    <property type="protein sequence ID" value="PZF85753.1"/>
    <property type="molecule type" value="Genomic_DNA"/>
</dbReference>
<sequence length="318" mass="34975">MASLLAPARRPRAAGRPRAARWRRHAWSYAFLIPGILLFGGFSLWPLIASWWYAFFDWDGVGAPSNWIGFDNFREVLGSGAFWDAFWHSFLFSFAALVIELPLALVLAILLNNAWLRGRNVYRLALFLPVVTTTAVIGIVFAILLDPIRGVVNTALTDLGLVGSAVNFLGDTTTALPTLIGIDVWKGFGITLIYWLAALQTIPKDIHEAALIDGANSRQSLRFVVLPMLVPLAIVILLLVFQRSLNTFDLVQATTQGGPNYATDVVPTYIYRFAFDPFLQAPRYGFACAAGAVFGLMTLLITLLQAPLLRGRYKAGAT</sequence>
<dbReference type="InterPro" id="IPR000515">
    <property type="entry name" value="MetI-like"/>
</dbReference>
<dbReference type="AlphaFoldDB" id="A0A2W2CZU6"/>
<evidence type="ECO:0000256" key="5">
    <source>
        <dbReference type="ARBA" id="ARBA00022989"/>
    </source>
</evidence>
<dbReference type="PANTHER" id="PTHR30193">
    <property type="entry name" value="ABC TRANSPORTER PERMEASE PROTEIN"/>
    <property type="match status" value="1"/>
</dbReference>
<dbReference type="CDD" id="cd06261">
    <property type="entry name" value="TM_PBP2"/>
    <property type="match status" value="1"/>
</dbReference>
<reference evidence="9 10" key="1">
    <citation type="submission" date="2018-01" db="EMBL/GenBank/DDBJ databases">
        <title>Draft genome sequence of Jiangella sp. GTF31.</title>
        <authorList>
            <person name="Sahin N."/>
            <person name="Ay H."/>
            <person name="Saygin H."/>
        </authorList>
    </citation>
    <scope>NUCLEOTIDE SEQUENCE [LARGE SCALE GENOMIC DNA]</scope>
    <source>
        <strain evidence="9 10">GTF31</strain>
    </source>
</reference>
<name>A0A2W2CZU6_9ACTN</name>
<comment type="similarity">
    <text evidence="7">Belongs to the binding-protein-dependent transport system permease family.</text>
</comment>
<feature type="transmembrane region" description="Helical" evidence="7">
    <location>
        <begin position="184"/>
        <end position="202"/>
    </location>
</feature>
<organism evidence="9 10">
    <name type="scientific">Jiangella anatolica</name>
    <dbReference type="NCBI Taxonomy" id="2670374"/>
    <lineage>
        <taxon>Bacteria</taxon>
        <taxon>Bacillati</taxon>
        <taxon>Actinomycetota</taxon>
        <taxon>Actinomycetes</taxon>
        <taxon>Jiangellales</taxon>
        <taxon>Jiangellaceae</taxon>
        <taxon>Jiangella</taxon>
    </lineage>
</organism>
<keyword evidence="2 7" id="KW-0813">Transport</keyword>
<evidence type="ECO:0000313" key="9">
    <source>
        <dbReference type="EMBL" id="PZF85753.1"/>
    </source>
</evidence>
<feature type="transmembrane region" description="Helical" evidence="7">
    <location>
        <begin position="26"/>
        <end position="48"/>
    </location>
</feature>
<feature type="transmembrane region" description="Helical" evidence="7">
    <location>
        <begin position="85"/>
        <end position="112"/>
    </location>
</feature>
<dbReference type="PROSITE" id="PS50928">
    <property type="entry name" value="ABC_TM1"/>
    <property type="match status" value="1"/>
</dbReference>
<dbReference type="RefSeq" id="WP_111253342.1">
    <property type="nucleotide sequence ID" value="NZ_POTW01000006.1"/>
</dbReference>
<keyword evidence="3" id="KW-1003">Cell membrane</keyword>
<evidence type="ECO:0000256" key="1">
    <source>
        <dbReference type="ARBA" id="ARBA00004651"/>
    </source>
</evidence>
<evidence type="ECO:0000256" key="2">
    <source>
        <dbReference type="ARBA" id="ARBA00022448"/>
    </source>
</evidence>
<dbReference type="InterPro" id="IPR051393">
    <property type="entry name" value="ABC_transporter_permease"/>
</dbReference>
<protein>
    <submittedName>
        <fullName evidence="9">Sugar ABC transporter permease</fullName>
    </submittedName>
</protein>
<dbReference type="Proteomes" id="UP000248764">
    <property type="component" value="Unassembled WGS sequence"/>
</dbReference>
<gene>
    <name evidence="9" type="ORF">C1I92_03815</name>
</gene>
<dbReference type="Pfam" id="PF00528">
    <property type="entry name" value="BPD_transp_1"/>
    <property type="match status" value="1"/>
</dbReference>
<dbReference type="PANTHER" id="PTHR30193:SF37">
    <property type="entry name" value="INNER MEMBRANE ABC TRANSPORTER PERMEASE PROTEIN YCJO"/>
    <property type="match status" value="1"/>
</dbReference>
<evidence type="ECO:0000256" key="3">
    <source>
        <dbReference type="ARBA" id="ARBA00022475"/>
    </source>
</evidence>
<proteinExistence type="inferred from homology"/>
<evidence type="ECO:0000256" key="7">
    <source>
        <dbReference type="RuleBase" id="RU363032"/>
    </source>
</evidence>
<feature type="domain" description="ABC transmembrane type-1" evidence="8">
    <location>
        <begin position="86"/>
        <end position="305"/>
    </location>
</feature>
<dbReference type="Gene3D" id="1.10.3720.10">
    <property type="entry name" value="MetI-like"/>
    <property type="match status" value="1"/>
</dbReference>
<evidence type="ECO:0000259" key="8">
    <source>
        <dbReference type="PROSITE" id="PS50928"/>
    </source>
</evidence>
<keyword evidence="5 7" id="KW-1133">Transmembrane helix</keyword>
<keyword evidence="10" id="KW-1185">Reference proteome</keyword>
<keyword evidence="4 7" id="KW-0812">Transmembrane</keyword>
<comment type="subcellular location">
    <subcellularLocation>
        <location evidence="1 7">Cell membrane</location>
        <topology evidence="1 7">Multi-pass membrane protein</topology>
    </subcellularLocation>
</comment>
<dbReference type="InterPro" id="IPR035906">
    <property type="entry name" value="MetI-like_sf"/>
</dbReference>
<feature type="transmembrane region" description="Helical" evidence="7">
    <location>
        <begin position="223"/>
        <end position="241"/>
    </location>
</feature>
<dbReference type="GO" id="GO:0055085">
    <property type="term" value="P:transmembrane transport"/>
    <property type="evidence" value="ECO:0007669"/>
    <property type="project" value="InterPro"/>
</dbReference>
<feature type="transmembrane region" description="Helical" evidence="7">
    <location>
        <begin position="284"/>
        <end position="304"/>
    </location>
</feature>
<dbReference type="GO" id="GO:0005886">
    <property type="term" value="C:plasma membrane"/>
    <property type="evidence" value="ECO:0007669"/>
    <property type="project" value="UniProtKB-SubCell"/>
</dbReference>
<evidence type="ECO:0000313" key="10">
    <source>
        <dbReference type="Proteomes" id="UP000248764"/>
    </source>
</evidence>
<accession>A0A2W2CZU6</accession>
<evidence type="ECO:0000256" key="6">
    <source>
        <dbReference type="ARBA" id="ARBA00023136"/>
    </source>
</evidence>
<dbReference type="SUPFAM" id="SSF161098">
    <property type="entry name" value="MetI-like"/>
    <property type="match status" value="1"/>
</dbReference>
<comment type="caution">
    <text evidence="9">The sequence shown here is derived from an EMBL/GenBank/DDBJ whole genome shotgun (WGS) entry which is preliminary data.</text>
</comment>
<evidence type="ECO:0000256" key="4">
    <source>
        <dbReference type="ARBA" id="ARBA00022692"/>
    </source>
</evidence>
<keyword evidence="6 7" id="KW-0472">Membrane</keyword>